<keyword evidence="4" id="KW-1015">Disulfide bond</keyword>
<evidence type="ECO:0000256" key="5">
    <source>
        <dbReference type="SAM" id="MobiDB-lite"/>
    </source>
</evidence>
<sequence length="226" mass="25373">MSSMFAPRPFDSPFLLRRIVSQQCSSSNAATTLPCRLKTAFPNVRRTATASTAHGKSRRSSSESSLRPCRSVRAPSAVVLLAFVLLLIIGTKDGANAMPNEWEEQRMCGRLLIQALKMVCNHQYAQPNRDNFYETTGVLLRVRRSSASRAYVVKRQRPPTDDGAAPMAAPHGAMGRNRRGIIWECCTNKCSLNYIRNNYCAAPPHQSEQTEENAAFQLEDERRRRK</sequence>
<evidence type="ECO:0000313" key="7">
    <source>
        <dbReference type="EMBL" id="KAL3102331.1"/>
    </source>
</evidence>
<comment type="subunit">
    <text evidence="1">Heterodimer of a B chain and an A chain linked by two disulfide bonds.</text>
</comment>
<keyword evidence="2" id="KW-0165">Cleavage on pair of basic residues</keyword>
<dbReference type="InterPro" id="IPR036438">
    <property type="entry name" value="Insulin-like_sf"/>
</dbReference>
<organism evidence="7 8">
    <name type="scientific">Heterodera schachtii</name>
    <name type="common">Sugarbeet cyst nematode worm</name>
    <name type="synonym">Tylenchus schachtii</name>
    <dbReference type="NCBI Taxonomy" id="97005"/>
    <lineage>
        <taxon>Eukaryota</taxon>
        <taxon>Metazoa</taxon>
        <taxon>Ecdysozoa</taxon>
        <taxon>Nematoda</taxon>
        <taxon>Chromadorea</taxon>
        <taxon>Rhabditida</taxon>
        <taxon>Tylenchina</taxon>
        <taxon>Tylenchomorpha</taxon>
        <taxon>Tylenchoidea</taxon>
        <taxon>Heteroderidae</taxon>
        <taxon>Heteroderinae</taxon>
        <taxon>Heterodera</taxon>
    </lineage>
</organism>
<evidence type="ECO:0000259" key="6">
    <source>
        <dbReference type="SMART" id="SM00078"/>
    </source>
</evidence>
<feature type="domain" description="Insulin-like" evidence="6">
    <location>
        <begin position="105"/>
        <end position="200"/>
    </location>
</feature>
<reference evidence="7 8" key="1">
    <citation type="submission" date="2024-10" db="EMBL/GenBank/DDBJ databases">
        <authorList>
            <person name="Kim D."/>
        </authorList>
    </citation>
    <scope>NUCLEOTIDE SEQUENCE [LARGE SCALE GENOMIC DNA]</scope>
    <source>
        <strain evidence="7">Taebaek</strain>
    </source>
</reference>
<keyword evidence="8" id="KW-1185">Reference proteome</keyword>
<dbReference type="Proteomes" id="UP001620645">
    <property type="component" value="Unassembled WGS sequence"/>
</dbReference>
<evidence type="ECO:0000256" key="4">
    <source>
        <dbReference type="ARBA" id="ARBA00023157"/>
    </source>
</evidence>
<feature type="region of interest" description="Disordered" evidence="5">
    <location>
        <begin position="46"/>
        <end position="68"/>
    </location>
</feature>
<dbReference type="Gene3D" id="1.10.100.10">
    <property type="entry name" value="Insulin-like"/>
    <property type="match status" value="1"/>
</dbReference>
<dbReference type="SMART" id="SM00078">
    <property type="entry name" value="IlGF"/>
    <property type="match status" value="1"/>
</dbReference>
<dbReference type="AlphaFoldDB" id="A0ABD2KHD7"/>
<keyword evidence="3" id="KW-0732">Signal</keyword>
<comment type="caution">
    <text evidence="7">The sequence shown here is derived from an EMBL/GenBank/DDBJ whole genome shotgun (WGS) entry which is preliminary data.</text>
</comment>
<evidence type="ECO:0000313" key="8">
    <source>
        <dbReference type="Proteomes" id="UP001620645"/>
    </source>
</evidence>
<accession>A0ABD2KHD7</accession>
<proteinExistence type="predicted"/>
<protein>
    <recommendedName>
        <fullName evidence="6">Insulin-like domain-containing protein</fullName>
    </recommendedName>
</protein>
<feature type="region of interest" description="Disordered" evidence="5">
    <location>
        <begin position="203"/>
        <end position="226"/>
    </location>
</feature>
<dbReference type="EMBL" id="JBICCN010000026">
    <property type="protein sequence ID" value="KAL3102331.1"/>
    <property type="molecule type" value="Genomic_DNA"/>
</dbReference>
<dbReference type="SUPFAM" id="SSF56994">
    <property type="entry name" value="Insulin-like"/>
    <property type="match status" value="1"/>
</dbReference>
<dbReference type="InterPro" id="IPR016179">
    <property type="entry name" value="Insulin-like"/>
</dbReference>
<dbReference type="PANTHER" id="PTHR13647">
    <property type="entry name" value="INSULIN-LIKE PEPTIDE 2-RELATED"/>
    <property type="match status" value="1"/>
</dbReference>
<evidence type="ECO:0000256" key="2">
    <source>
        <dbReference type="ARBA" id="ARBA00022685"/>
    </source>
</evidence>
<evidence type="ECO:0000256" key="1">
    <source>
        <dbReference type="ARBA" id="ARBA00011207"/>
    </source>
</evidence>
<dbReference type="PANTHER" id="PTHR13647:SF4">
    <property type="entry name" value="INSULIN-LIKE PEPTIDE 1-RELATED"/>
    <property type="match status" value="1"/>
</dbReference>
<gene>
    <name evidence="7" type="ORF">niasHS_003740</name>
</gene>
<dbReference type="Pfam" id="PF00049">
    <property type="entry name" value="Insulin"/>
    <property type="match status" value="1"/>
</dbReference>
<name>A0ABD2KHD7_HETSC</name>
<evidence type="ECO:0000256" key="3">
    <source>
        <dbReference type="ARBA" id="ARBA00022729"/>
    </source>
</evidence>